<name>A0A3M5G8U2_PSESS</name>
<evidence type="ECO:0000313" key="1">
    <source>
        <dbReference type="EMBL" id="RMS82521.1"/>
    </source>
</evidence>
<gene>
    <name evidence="1" type="ORF">ALP59_200038</name>
</gene>
<reference evidence="1 2" key="1">
    <citation type="submission" date="2018-08" db="EMBL/GenBank/DDBJ databases">
        <title>Recombination of ecologically and evolutionarily significant loci maintains genetic cohesion in the Pseudomonas syringae species complex.</title>
        <authorList>
            <person name="Dillon M."/>
            <person name="Thakur S."/>
            <person name="Almeida R.N.D."/>
            <person name="Weir B.S."/>
            <person name="Guttman D.S."/>
        </authorList>
    </citation>
    <scope>NUCLEOTIDE SEQUENCE [LARGE SCALE GENOMIC DNA]</scope>
    <source>
        <strain evidence="1 2">ICMP 9421</strain>
    </source>
</reference>
<sequence length="29" mass="3300">MIVRSETGGRYVVYSKLWNSILKRGLTDG</sequence>
<dbReference type="Proteomes" id="UP000270499">
    <property type="component" value="Unassembled WGS sequence"/>
</dbReference>
<evidence type="ECO:0000313" key="2">
    <source>
        <dbReference type="Proteomes" id="UP000270499"/>
    </source>
</evidence>
<comment type="caution">
    <text evidence="1">The sequence shown here is derived from an EMBL/GenBank/DDBJ whole genome shotgun (WGS) entry which is preliminary data.</text>
</comment>
<protein>
    <submittedName>
        <fullName evidence="1">Uncharacterized protein</fullName>
    </submittedName>
</protein>
<accession>A0A3M5G8U2</accession>
<dbReference type="EMBL" id="RBSW01000142">
    <property type="protein sequence ID" value="RMS82521.1"/>
    <property type="molecule type" value="Genomic_DNA"/>
</dbReference>
<proteinExistence type="predicted"/>
<dbReference type="AlphaFoldDB" id="A0A3M5G8U2"/>
<organism evidence="1 2">
    <name type="scientific">Pseudomonas savastanoi</name>
    <name type="common">Pseudomonas syringae pv. savastanoi</name>
    <dbReference type="NCBI Taxonomy" id="29438"/>
    <lineage>
        <taxon>Bacteria</taxon>
        <taxon>Pseudomonadati</taxon>
        <taxon>Pseudomonadota</taxon>
        <taxon>Gammaproteobacteria</taxon>
        <taxon>Pseudomonadales</taxon>
        <taxon>Pseudomonadaceae</taxon>
        <taxon>Pseudomonas</taxon>
    </lineage>
</organism>